<organism evidence="1 2">
    <name type="scientific">Melastoma candidum</name>
    <dbReference type="NCBI Taxonomy" id="119954"/>
    <lineage>
        <taxon>Eukaryota</taxon>
        <taxon>Viridiplantae</taxon>
        <taxon>Streptophyta</taxon>
        <taxon>Embryophyta</taxon>
        <taxon>Tracheophyta</taxon>
        <taxon>Spermatophyta</taxon>
        <taxon>Magnoliopsida</taxon>
        <taxon>eudicotyledons</taxon>
        <taxon>Gunneridae</taxon>
        <taxon>Pentapetalae</taxon>
        <taxon>rosids</taxon>
        <taxon>malvids</taxon>
        <taxon>Myrtales</taxon>
        <taxon>Melastomataceae</taxon>
        <taxon>Melastomatoideae</taxon>
        <taxon>Melastomateae</taxon>
        <taxon>Melastoma</taxon>
    </lineage>
</organism>
<name>A0ACB9NQU2_9MYRT</name>
<evidence type="ECO:0000313" key="1">
    <source>
        <dbReference type="EMBL" id="KAI4338939.1"/>
    </source>
</evidence>
<reference evidence="2" key="1">
    <citation type="journal article" date="2023" name="Front. Plant Sci.">
        <title>Chromosomal-level genome assembly of Melastoma candidum provides insights into trichome evolution.</title>
        <authorList>
            <person name="Zhong Y."/>
            <person name="Wu W."/>
            <person name="Sun C."/>
            <person name="Zou P."/>
            <person name="Liu Y."/>
            <person name="Dai S."/>
            <person name="Zhou R."/>
        </authorList>
    </citation>
    <scope>NUCLEOTIDE SEQUENCE [LARGE SCALE GENOMIC DNA]</scope>
</reference>
<protein>
    <submittedName>
        <fullName evidence="1">Uncharacterized protein</fullName>
    </submittedName>
</protein>
<evidence type="ECO:0000313" key="2">
    <source>
        <dbReference type="Proteomes" id="UP001057402"/>
    </source>
</evidence>
<sequence>MRKPSSKPMTEPSKEPLSREEFLQELIQGRGFAKELRESIPVGFDGGLGLREQGLLEKLVRSFDRLLSVMSPEVVEEVSLADVGRPRKRGKTNNSNESEGSVRSSLALPRDRRGCYKRSRSGNFRRCNGETWEKLSPTMSADDYQWRKYGQKSINNAAHPRNYLRCTHKANKGCMATKQVQKISEDPVTFRTIYQGRHTCTDNSRLELPEIVFNLRDGDALGNDNLPFLLSFKIGDQVRNEEIHPDANSVVSAPRDEDYPGESLDLVSDHGEDASVGRHGSYMDMVADSDELQRFMMDFH</sequence>
<gene>
    <name evidence="1" type="ORF">MLD38_023942</name>
</gene>
<comment type="caution">
    <text evidence="1">The sequence shown here is derived from an EMBL/GenBank/DDBJ whole genome shotgun (WGS) entry which is preliminary data.</text>
</comment>
<proteinExistence type="predicted"/>
<keyword evidence="2" id="KW-1185">Reference proteome</keyword>
<accession>A0ACB9NQU2</accession>
<dbReference type="Proteomes" id="UP001057402">
    <property type="component" value="Chromosome 7"/>
</dbReference>
<dbReference type="EMBL" id="CM042886">
    <property type="protein sequence ID" value="KAI4338939.1"/>
    <property type="molecule type" value="Genomic_DNA"/>
</dbReference>